<dbReference type="SMART" id="SM00653">
    <property type="entry name" value="eIF2B_5"/>
    <property type="match status" value="1"/>
</dbReference>
<proteinExistence type="inferred from homology"/>
<dbReference type="InterPro" id="IPR002735">
    <property type="entry name" value="Transl_init_fac_IF2/IF5_dom"/>
</dbReference>
<dbReference type="PANTHER" id="PTHR23001">
    <property type="entry name" value="EUKARYOTIC TRANSLATION INITIATION FACTOR"/>
    <property type="match status" value="1"/>
</dbReference>
<keyword evidence="6 9" id="KW-0648">Protein biosynthesis</keyword>
<keyword evidence="13" id="KW-1185">Reference proteome</keyword>
<dbReference type="InterPro" id="IPR004458">
    <property type="entry name" value="TIF2_bsu_arc"/>
</dbReference>
<evidence type="ECO:0000256" key="4">
    <source>
        <dbReference type="ARBA" id="ARBA00022314"/>
    </source>
</evidence>
<organism evidence="12 13">
    <name type="scientific">Halopelagius inordinatus</name>
    <dbReference type="NCBI Taxonomy" id="553467"/>
    <lineage>
        <taxon>Archaea</taxon>
        <taxon>Methanobacteriati</taxon>
        <taxon>Methanobacteriota</taxon>
        <taxon>Stenosarchaea group</taxon>
        <taxon>Halobacteria</taxon>
        <taxon>Halobacteriales</taxon>
        <taxon>Haloferacaceae</taxon>
    </lineage>
</organism>
<evidence type="ECO:0000313" key="13">
    <source>
        <dbReference type="Proteomes" id="UP000198876"/>
    </source>
</evidence>
<evidence type="ECO:0000256" key="5">
    <source>
        <dbReference type="ARBA" id="ARBA00022540"/>
    </source>
</evidence>
<evidence type="ECO:0000256" key="3">
    <source>
        <dbReference type="ARBA" id="ARBA00011243"/>
    </source>
</evidence>
<evidence type="ECO:0000256" key="1">
    <source>
        <dbReference type="ARBA" id="ARBA00003323"/>
    </source>
</evidence>
<name>A0A1I2USW1_9EURY</name>
<dbReference type="EMBL" id="FOOQ01000004">
    <property type="protein sequence ID" value="SFG80244.1"/>
    <property type="molecule type" value="Genomic_DNA"/>
</dbReference>
<dbReference type="RefSeq" id="WP_092893365.1">
    <property type="nucleotide sequence ID" value="NZ_FOOQ01000004.1"/>
</dbReference>
<dbReference type="InterPro" id="IPR045196">
    <property type="entry name" value="IF2/IF5"/>
</dbReference>
<evidence type="ECO:0000256" key="7">
    <source>
        <dbReference type="ARBA" id="ARBA00031466"/>
    </source>
</evidence>
<evidence type="ECO:0000313" key="12">
    <source>
        <dbReference type="EMBL" id="SFG80244.1"/>
    </source>
</evidence>
<comment type="similarity">
    <text evidence="2 9">Belongs to the eIF-2-beta/eIF-5 family.</text>
</comment>
<feature type="region of interest" description="Disordered" evidence="10">
    <location>
        <begin position="1"/>
        <end position="26"/>
    </location>
</feature>
<dbReference type="OrthoDB" id="38099at2157"/>
<evidence type="ECO:0000259" key="11">
    <source>
        <dbReference type="SMART" id="SM00653"/>
    </source>
</evidence>
<evidence type="ECO:0000256" key="6">
    <source>
        <dbReference type="ARBA" id="ARBA00022917"/>
    </source>
</evidence>
<dbReference type="PANTHER" id="PTHR23001:SF3">
    <property type="entry name" value="EUKARYOTIC TRANSLATION INITIATION FACTOR 2 SUBUNIT 2"/>
    <property type="match status" value="1"/>
</dbReference>
<gene>
    <name evidence="9" type="primary">eif2b</name>
    <name evidence="12" type="ORF">SAMN04488063_2996</name>
</gene>
<dbReference type="Proteomes" id="UP000198876">
    <property type="component" value="Unassembled WGS sequence"/>
</dbReference>
<evidence type="ECO:0000256" key="10">
    <source>
        <dbReference type="SAM" id="MobiDB-lite"/>
    </source>
</evidence>
<accession>A0A1I2USW1</accession>
<feature type="compositionally biased region" description="Basic and acidic residues" evidence="10">
    <location>
        <begin position="1"/>
        <end position="11"/>
    </location>
</feature>
<dbReference type="InterPro" id="IPR016190">
    <property type="entry name" value="Transl_init_fac_IF2/IF5_Zn-bd"/>
</dbReference>
<reference evidence="13" key="1">
    <citation type="submission" date="2016-10" db="EMBL/GenBank/DDBJ databases">
        <authorList>
            <person name="Varghese N."/>
            <person name="Submissions S."/>
        </authorList>
    </citation>
    <scope>NUCLEOTIDE SEQUENCE [LARGE SCALE GENOMIC DNA]</scope>
    <source>
        <strain evidence="13">CGMCC 1.7739</strain>
    </source>
</reference>
<evidence type="ECO:0000256" key="8">
    <source>
        <dbReference type="ARBA" id="ARBA00032408"/>
    </source>
</evidence>
<comment type="function">
    <text evidence="1 9">eIF-2 functions in the early steps of protein synthesis by forming a ternary complex with GTP and initiator tRNA.</text>
</comment>
<evidence type="ECO:0000256" key="2">
    <source>
        <dbReference type="ARBA" id="ARBA00010397"/>
    </source>
</evidence>
<dbReference type="Pfam" id="PF01873">
    <property type="entry name" value="eIF-5_eIF-2B"/>
    <property type="match status" value="1"/>
</dbReference>
<dbReference type="HAMAP" id="MF_00232">
    <property type="entry name" value="eIF_2_beta"/>
    <property type="match status" value="1"/>
</dbReference>
<feature type="domain" description="Translation initiation factor IF2/IF5" evidence="11">
    <location>
        <begin position="21"/>
        <end position="129"/>
    </location>
</feature>
<dbReference type="NCBIfam" id="NF003067">
    <property type="entry name" value="PRK03988.1"/>
    <property type="match status" value="1"/>
</dbReference>
<protein>
    <recommendedName>
        <fullName evidence="4 9">Translation initiation factor 2 subunit beta</fullName>
    </recommendedName>
    <alternativeName>
        <fullName evidence="7 9">aIF2-beta</fullName>
    </alternativeName>
    <alternativeName>
        <fullName evidence="8 9">eIF-2-beta</fullName>
    </alternativeName>
</protein>
<dbReference type="STRING" id="553467.SAMN04488063_2996"/>
<dbReference type="GO" id="GO:0003743">
    <property type="term" value="F:translation initiation factor activity"/>
    <property type="evidence" value="ECO:0007669"/>
    <property type="project" value="UniProtKB-UniRule"/>
</dbReference>
<sequence length="135" mass="15298">MDYEDTLDRALSETPDEAEDAHRFEVPDPTIRQEGNATVYENFEETYDRLARDRDHLLKFLQTELGTSASIDARGRARFTGSFRERRVADAIDEYVDAYVRCDECESPDTRLVDEQGATVLKCDACGALSPVPDQ</sequence>
<dbReference type="AlphaFoldDB" id="A0A1I2USW1"/>
<comment type="subunit">
    <text evidence="3 9">Heterotrimer composed of an alpha, a beta and a gamma chain.</text>
</comment>
<dbReference type="Gene3D" id="3.30.30.170">
    <property type="match status" value="1"/>
</dbReference>
<dbReference type="SUPFAM" id="SSF75689">
    <property type="entry name" value="Zinc-binding domain of translation initiation factor 2 beta"/>
    <property type="match status" value="1"/>
</dbReference>
<dbReference type="InterPro" id="IPR016189">
    <property type="entry name" value="Transl_init_fac_IF2/IF5_N"/>
</dbReference>
<keyword evidence="5 9" id="KW-0396">Initiation factor</keyword>
<evidence type="ECO:0000256" key="9">
    <source>
        <dbReference type="HAMAP-Rule" id="MF_00232"/>
    </source>
</evidence>
<dbReference type="SUPFAM" id="SSF100966">
    <property type="entry name" value="Translation initiation factor 2 beta, aIF2beta, N-terminal domain"/>
    <property type="match status" value="1"/>
</dbReference>